<evidence type="ECO:0000313" key="6">
    <source>
        <dbReference type="EMBL" id="SNX28587.1"/>
    </source>
</evidence>
<dbReference type="GO" id="GO:0042026">
    <property type="term" value="P:protein refolding"/>
    <property type="evidence" value="ECO:0007669"/>
    <property type="project" value="TreeGrafter"/>
</dbReference>
<dbReference type="Gene3D" id="3.90.1280.10">
    <property type="entry name" value="HSP33 redox switch-like"/>
    <property type="match status" value="1"/>
</dbReference>
<dbReference type="InterPro" id="IPR000397">
    <property type="entry name" value="Heat_shock_Hsp33"/>
</dbReference>
<accession>A0A240E052</accession>
<name>A0A240E052_9BURK</name>
<dbReference type="InterPro" id="IPR016153">
    <property type="entry name" value="Heat_shock_Hsp33_N"/>
</dbReference>
<evidence type="ECO:0000256" key="3">
    <source>
        <dbReference type="ARBA" id="ARBA00023157"/>
    </source>
</evidence>
<evidence type="ECO:0000256" key="4">
    <source>
        <dbReference type="ARBA" id="ARBA00023186"/>
    </source>
</evidence>
<dbReference type="GO" id="GO:0005737">
    <property type="term" value="C:cytoplasm"/>
    <property type="evidence" value="ECO:0007669"/>
    <property type="project" value="InterPro"/>
</dbReference>
<dbReference type="PIRSF" id="PIRSF005261">
    <property type="entry name" value="Heat_shock_Hsp33"/>
    <property type="match status" value="1"/>
</dbReference>
<keyword evidence="1" id="KW-0963">Cytoplasm</keyword>
<dbReference type="Gene3D" id="3.55.30.10">
    <property type="entry name" value="Hsp33 domain"/>
    <property type="match status" value="1"/>
</dbReference>
<dbReference type="Proteomes" id="UP000218069">
    <property type="component" value="Unassembled WGS sequence"/>
</dbReference>
<dbReference type="PANTHER" id="PTHR30111:SF1">
    <property type="entry name" value="33 KDA CHAPERONIN"/>
    <property type="match status" value="1"/>
</dbReference>
<evidence type="ECO:0000256" key="2">
    <source>
        <dbReference type="ARBA" id="ARBA00022833"/>
    </source>
</evidence>
<gene>
    <name evidence="6" type="ORF">SAMN06295945_0922</name>
</gene>
<dbReference type="SUPFAM" id="SSF118352">
    <property type="entry name" value="HSP33 redox switch-like"/>
    <property type="match status" value="1"/>
</dbReference>
<sequence length="321" mass="34756">MNELLVFICDGAPVRGEIVSISTAWQAVLERRNDPPVVRKILGDFIGAATLLSASLKFDGTLIIQAQSNGPISLLVVECKSDLTMRATVKLAVDPSEINPEATLGELLDASGSGRLVITLDPANREPGQPPYQGIVALQEHRGTVIKPVTSAAEAIALYMQNSEQLDTRIWLASNETHVGGLLLQRLPDSGGHAHLDPQVAAEGWARIQTLGNTITPEELLTLAPQTILRRLFLEESAENGVRSFVPRAIQFACRCSRTKVADVLRMLGEAEVESILAEQGAVETECDFCAKSYHFDPVDCRQVFKTDSLLDATRPPSSGH</sequence>
<keyword evidence="4" id="KW-0143">Chaperone</keyword>
<keyword evidence="7" id="KW-1185">Reference proteome</keyword>
<dbReference type="InterPro" id="IPR023212">
    <property type="entry name" value="Hsp33_helix_hairpin_bin_dom_sf"/>
</dbReference>
<dbReference type="EMBL" id="OANS01000002">
    <property type="protein sequence ID" value="SNX28587.1"/>
    <property type="molecule type" value="Genomic_DNA"/>
</dbReference>
<keyword evidence="2" id="KW-0862">Zinc</keyword>
<keyword evidence="3" id="KW-1015">Disulfide bond</keyword>
<dbReference type="Pfam" id="PF01430">
    <property type="entry name" value="HSP33"/>
    <property type="match status" value="1"/>
</dbReference>
<dbReference type="PANTHER" id="PTHR30111">
    <property type="entry name" value="33 KDA CHAPERONIN"/>
    <property type="match status" value="1"/>
</dbReference>
<protein>
    <submittedName>
        <fullName evidence="6">Molecular chaperone Hsp33</fullName>
    </submittedName>
</protein>
<organism evidence="6 7">
    <name type="scientific">Polynucleobacter meluiroseus</name>
    <dbReference type="NCBI Taxonomy" id="1938814"/>
    <lineage>
        <taxon>Bacteria</taxon>
        <taxon>Pseudomonadati</taxon>
        <taxon>Pseudomonadota</taxon>
        <taxon>Betaproteobacteria</taxon>
        <taxon>Burkholderiales</taxon>
        <taxon>Burkholderiaceae</taxon>
        <taxon>Polynucleobacter</taxon>
    </lineage>
</organism>
<reference evidence="7" key="1">
    <citation type="submission" date="2017-08" db="EMBL/GenBank/DDBJ databases">
        <authorList>
            <person name="Varghese N."/>
            <person name="Submissions S."/>
        </authorList>
    </citation>
    <scope>NUCLEOTIDE SEQUENCE [LARGE SCALE GENOMIC DNA]</scope>
    <source>
        <strain evidence="7">AP-Melu-1000-B4</strain>
    </source>
</reference>
<dbReference type="CDD" id="cd00498">
    <property type="entry name" value="Hsp33"/>
    <property type="match status" value="1"/>
</dbReference>
<proteinExistence type="predicted"/>
<dbReference type="InterPro" id="IPR016154">
    <property type="entry name" value="Heat_shock_Hsp33_C"/>
</dbReference>
<dbReference type="SUPFAM" id="SSF64397">
    <property type="entry name" value="Hsp33 domain"/>
    <property type="match status" value="1"/>
</dbReference>
<keyword evidence="5" id="KW-0676">Redox-active center</keyword>
<evidence type="ECO:0000256" key="5">
    <source>
        <dbReference type="ARBA" id="ARBA00023284"/>
    </source>
</evidence>
<dbReference type="GO" id="GO:0044183">
    <property type="term" value="F:protein folding chaperone"/>
    <property type="evidence" value="ECO:0007669"/>
    <property type="project" value="TreeGrafter"/>
</dbReference>
<dbReference type="AlphaFoldDB" id="A0A240E052"/>
<dbReference type="RefSeq" id="WP_096672784.1">
    <property type="nucleotide sequence ID" value="NZ_OANS01000002.1"/>
</dbReference>
<dbReference type="Gene3D" id="1.10.287.480">
    <property type="entry name" value="helix hairpin bin"/>
    <property type="match status" value="1"/>
</dbReference>
<dbReference type="OrthoDB" id="9793753at2"/>
<dbReference type="GO" id="GO:0051082">
    <property type="term" value="F:unfolded protein binding"/>
    <property type="evidence" value="ECO:0007669"/>
    <property type="project" value="InterPro"/>
</dbReference>
<evidence type="ECO:0000256" key="1">
    <source>
        <dbReference type="ARBA" id="ARBA00022490"/>
    </source>
</evidence>
<evidence type="ECO:0000313" key="7">
    <source>
        <dbReference type="Proteomes" id="UP000218069"/>
    </source>
</evidence>